<dbReference type="PANTHER" id="PTHR35499:SF4">
    <property type="entry name" value="ALC-INTERACTING PROTEIN 1"/>
    <property type="match status" value="1"/>
</dbReference>
<dbReference type="KEGG" id="rarg:115745794"/>
<evidence type="ECO:0000259" key="2">
    <source>
        <dbReference type="Pfam" id="PF14383"/>
    </source>
</evidence>
<dbReference type="AlphaFoldDB" id="A0A8B8PSF7"/>
<dbReference type="InterPro" id="IPR032795">
    <property type="entry name" value="DUF3741-assoc"/>
</dbReference>
<organism evidence="3 4">
    <name type="scientific">Rhodamnia argentea</name>
    <dbReference type="NCBI Taxonomy" id="178133"/>
    <lineage>
        <taxon>Eukaryota</taxon>
        <taxon>Viridiplantae</taxon>
        <taxon>Streptophyta</taxon>
        <taxon>Embryophyta</taxon>
        <taxon>Tracheophyta</taxon>
        <taxon>Spermatophyta</taxon>
        <taxon>Magnoliopsida</taxon>
        <taxon>eudicotyledons</taxon>
        <taxon>Gunneridae</taxon>
        <taxon>Pentapetalae</taxon>
        <taxon>rosids</taxon>
        <taxon>malvids</taxon>
        <taxon>Myrtales</taxon>
        <taxon>Myrtaceae</taxon>
        <taxon>Myrtoideae</taxon>
        <taxon>Myrteae</taxon>
        <taxon>Australasian group</taxon>
        <taxon>Rhodamnia</taxon>
    </lineage>
</organism>
<gene>
    <name evidence="4" type="primary">LOC115745794</name>
</gene>
<reference evidence="4" key="1">
    <citation type="submission" date="2025-08" db="UniProtKB">
        <authorList>
            <consortium name="RefSeq"/>
        </authorList>
    </citation>
    <scope>IDENTIFICATION</scope>
    <source>
        <tissue evidence="4">Leaf</tissue>
    </source>
</reference>
<dbReference type="OrthoDB" id="1670627at2759"/>
<name>A0A8B8PSF7_9MYRT</name>
<evidence type="ECO:0000313" key="3">
    <source>
        <dbReference type="Proteomes" id="UP000827889"/>
    </source>
</evidence>
<feature type="region of interest" description="Disordered" evidence="1">
    <location>
        <begin position="158"/>
        <end position="268"/>
    </location>
</feature>
<evidence type="ECO:0000313" key="4">
    <source>
        <dbReference type="RefSeq" id="XP_030537257.1"/>
    </source>
</evidence>
<dbReference type="GeneID" id="115745794"/>
<proteinExistence type="predicted"/>
<dbReference type="PANTHER" id="PTHR35499">
    <property type="entry name" value="OS05G0128300 PROTEIN"/>
    <property type="match status" value="1"/>
</dbReference>
<protein>
    <submittedName>
        <fullName evidence="4">Uncharacterized protein LOC115745794</fullName>
    </submittedName>
</protein>
<accession>A0A8B8PSF7</accession>
<evidence type="ECO:0000256" key="1">
    <source>
        <dbReference type="SAM" id="MobiDB-lite"/>
    </source>
</evidence>
<feature type="compositionally biased region" description="Basic residues" evidence="1">
    <location>
        <begin position="161"/>
        <end position="174"/>
    </location>
</feature>
<sequence length="379" mass="42387">MARPQSENSGCFSALLRHLLCSGGAPTHPSDDALVAEPSSKRTTVPNPILIMESPKRDPVRTHWPSQKPAGVVARLMGLESLPDTKWVPRAKSPDAFLRSRSVNFMDYLLELDLDEAGRNQHRRVRTSVSFREVPASSADREESEDLIVLYLGDEEGLGKSNKKKGKSRGKRKEKTATTTPTKKKMESERQECKQRKVSRLRDEPRRDKASRGDRGGQHCAELKPKARKPLTAVEEKEASADDQEFVSGGRRDKRVATAGGETSSSPVWVVDQPQAGRLQEDKTDRHFSSPQLAHIILDPFVRDQKPCNDPVDRFLGADRFAEEVIKVRKLAEEEVHCSKWFGVGELSSSLGSADLKDLSAMLEHHVLDHLVEEIVRLH</sequence>
<feature type="compositionally biased region" description="Basic and acidic residues" evidence="1">
    <location>
        <begin position="184"/>
        <end position="225"/>
    </location>
</feature>
<dbReference type="Pfam" id="PF14383">
    <property type="entry name" value="VARLMGL"/>
    <property type="match status" value="1"/>
</dbReference>
<dbReference type="Proteomes" id="UP000827889">
    <property type="component" value="Chromosome 10"/>
</dbReference>
<feature type="domain" description="DUF3741" evidence="2">
    <location>
        <begin position="69"/>
        <end position="86"/>
    </location>
</feature>
<keyword evidence="3" id="KW-1185">Reference proteome</keyword>
<dbReference type="RefSeq" id="XP_030537257.1">
    <property type="nucleotide sequence ID" value="XM_030681397.2"/>
</dbReference>